<name>A0AAN9PCT4_CLITE</name>
<dbReference type="EMBL" id="JAYKXN010000004">
    <property type="protein sequence ID" value="KAK7294078.1"/>
    <property type="molecule type" value="Genomic_DNA"/>
</dbReference>
<gene>
    <name evidence="2" type="ORF">RJT34_16961</name>
</gene>
<keyword evidence="3" id="KW-1185">Reference proteome</keyword>
<organism evidence="2 3">
    <name type="scientific">Clitoria ternatea</name>
    <name type="common">Butterfly pea</name>
    <dbReference type="NCBI Taxonomy" id="43366"/>
    <lineage>
        <taxon>Eukaryota</taxon>
        <taxon>Viridiplantae</taxon>
        <taxon>Streptophyta</taxon>
        <taxon>Embryophyta</taxon>
        <taxon>Tracheophyta</taxon>
        <taxon>Spermatophyta</taxon>
        <taxon>Magnoliopsida</taxon>
        <taxon>eudicotyledons</taxon>
        <taxon>Gunneridae</taxon>
        <taxon>Pentapetalae</taxon>
        <taxon>rosids</taxon>
        <taxon>fabids</taxon>
        <taxon>Fabales</taxon>
        <taxon>Fabaceae</taxon>
        <taxon>Papilionoideae</taxon>
        <taxon>50 kb inversion clade</taxon>
        <taxon>NPAAA clade</taxon>
        <taxon>indigoferoid/millettioid clade</taxon>
        <taxon>Phaseoleae</taxon>
        <taxon>Clitoria</taxon>
    </lineage>
</organism>
<evidence type="ECO:0000313" key="2">
    <source>
        <dbReference type="EMBL" id="KAK7294078.1"/>
    </source>
</evidence>
<sequence length="107" mass="11902">MVLVLGMERGVDMDLNKNPSEVVEGDNDSQDIQDSNSQLQHQTRNTTIGCGEETVDIASLTPTEFVDLKFASAKKVVCKCVLQWPQSSNDKPEVPRVIEISQKIDRI</sequence>
<protein>
    <submittedName>
        <fullName evidence="2">Uncharacterized protein</fullName>
    </submittedName>
</protein>
<dbReference type="Proteomes" id="UP001359559">
    <property type="component" value="Unassembled WGS sequence"/>
</dbReference>
<feature type="region of interest" description="Disordered" evidence="1">
    <location>
        <begin position="14"/>
        <end position="47"/>
    </location>
</feature>
<reference evidence="2 3" key="1">
    <citation type="submission" date="2024-01" db="EMBL/GenBank/DDBJ databases">
        <title>The genomes of 5 underutilized Papilionoideae crops provide insights into root nodulation and disease resistance.</title>
        <authorList>
            <person name="Yuan L."/>
        </authorList>
    </citation>
    <scope>NUCLEOTIDE SEQUENCE [LARGE SCALE GENOMIC DNA]</scope>
    <source>
        <strain evidence="2">LY-2023</strain>
        <tissue evidence="2">Leaf</tissue>
    </source>
</reference>
<proteinExistence type="predicted"/>
<accession>A0AAN9PCT4</accession>
<comment type="caution">
    <text evidence="2">The sequence shown here is derived from an EMBL/GenBank/DDBJ whole genome shotgun (WGS) entry which is preliminary data.</text>
</comment>
<dbReference type="AlphaFoldDB" id="A0AAN9PCT4"/>
<evidence type="ECO:0000313" key="3">
    <source>
        <dbReference type="Proteomes" id="UP001359559"/>
    </source>
</evidence>
<evidence type="ECO:0000256" key="1">
    <source>
        <dbReference type="SAM" id="MobiDB-lite"/>
    </source>
</evidence>